<reference evidence="2 3" key="1">
    <citation type="journal article" date="2016" name="Front. Microbiol.">
        <title>Comparative Genomics Analysis of Streptomyces Species Reveals Their Adaptation to the Marine Environment and Their Diversity at the Genomic Level.</title>
        <authorList>
            <person name="Tian X."/>
            <person name="Zhang Z."/>
            <person name="Yang T."/>
            <person name="Chen M."/>
            <person name="Li J."/>
            <person name="Chen F."/>
            <person name="Yang J."/>
            <person name="Li W."/>
            <person name="Zhang B."/>
            <person name="Zhang Z."/>
            <person name="Wu J."/>
            <person name="Zhang C."/>
            <person name="Long L."/>
            <person name="Xiao J."/>
        </authorList>
    </citation>
    <scope>NUCLEOTIDE SEQUENCE [LARGE SCALE GENOMIC DNA]</scope>
    <source>
        <strain evidence="2 3">SCSIO 02100</strain>
    </source>
</reference>
<dbReference type="OrthoDB" id="5194229at2"/>
<protein>
    <submittedName>
        <fullName evidence="2">Uncharacterized protein</fullName>
    </submittedName>
</protein>
<keyword evidence="1" id="KW-1133">Transmembrane helix</keyword>
<evidence type="ECO:0000313" key="3">
    <source>
        <dbReference type="Proteomes" id="UP000176101"/>
    </source>
</evidence>
<proteinExistence type="predicted"/>
<name>A0A1E7KP56_9ACTN</name>
<feature type="transmembrane region" description="Helical" evidence="1">
    <location>
        <begin position="63"/>
        <end position="82"/>
    </location>
</feature>
<evidence type="ECO:0000256" key="1">
    <source>
        <dbReference type="SAM" id="Phobius"/>
    </source>
</evidence>
<accession>A0A1E7KP56</accession>
<sequence length="162" mass="16493">MSNSSDSSTRGTGHASARVLDTYGRGVRTALQDNATAYGFSISITAAYGLASGSRGPASAAETIGFALGAGTAFLVITLLFLSKHERLSEGEQVLTLSGAFDFLSVVVAVAVGYGLSRIPGSPAWPLTGLGTVVSYLLVGGLDVVLARALSRHTSLGRSDSP</sequence>
<feature type="transmembrane region" description="Helical" evidence="1">
    <location>
        <begin position="94"/>
        <end position="116"/>
    </location>
</feature>
<keyword evidence="3" id="KW-1185">Reference proteome</keyword>
<dbReference type="STRING" id="1075402.AN216_02795"/>
<comment type="caution">
    <text evidence="2">The sequence shown here is derived from an EMBL/GenBank/DDBJ whole genome shotgun (WGS) entry which is preliminary data.</text>
</comment>
<organism evidence="2 3">
    <name type="scientific">Streptomyces oceani</name>
    <dbReference type="NCBI Taxonomy" id="1075402"/>
    <lineage>
        <taxon>Bacteria</taxon>
        <taxon>Bacillati</taxon>
        <taxon>Actinomycetota</taxon>
        <taxon>Actinomycetes</taxon>
        <taxon>Kitasatosporales</taxon>
        <taxon>Streptomycetaceae</taxon>
        <taxon>Streptomyces</taxon>
    </lineage>
</organism>
<dbReference type="Proteomes" id="UP000176101">
    <property type="component" value="Unassembled WGS sequence"/>
</dbReference>
<evidence type="ECO:0000313" key="2">
    <source>
        <dbReference type="EMBL" id="OEV05601.1"/>
    </source>
</evidence>
<feature type="transmembrane region" description="Helical" evidence="1">
    <location>
        <begin position="128"/>
        <end position="150"/>
    </location>
</feature>
<dbReference type="RefSeq" id="WP_070194958.1">
    <property type="nucleotide sequence ID" value="NZ_LJGU01000095.1"/>
</dbReference>
<keyword evidence="1" id="KW-0472">Membrane</keyword>
<gene>
    <name evidence="2" type="ORF">AN216_02795</name>
</gene>
<keyword evidence="1" id="KW-0812">Transmembrane</keyword>
<dbReference type="AlphaFoldDB" id="A0A1E7KP56"/>
<dbReference type="EMBL" id="LJGU01000095">
    <property type="protein sequence ID" value="OEV05601.1"/>
    <property type="molecule type" value="Genomic_DNA"/>
</dbReference>